<proteinExistence type="predicted"/>
<evidence type="ECO:0000313" key="2">
    <source>
        <dbReference type="Proteomes" id="UP001732700"/>
    </source>
</evidence>
<protein>
    <submittedName>
        <fullName evidence="1">Uncharacterized protein</fullName>
    </submittedName>
</protein>
<organism evidence="1 2">
    <name type="scientific">Avena sativa</name>
    <name type="common">Oat</name>
    <dbReference type="NCBI Taxonomy" id="4498"/>
    <lineage>
        <taxon>Eukaryota</taxon>
        <taxon>Viridiplantae</taxon>
        <taxon>Streptophyta</taxon>
        <taxon>Embryophyta</taxon>
        <taxon>Tracheophyta</taxon>
        <taxon>Spermatophyta</taxon>
        <taxon>Magnoliopsida</taxon>
        <taxon>Liliopsida</taxon>
        <taxon>Poales</taxon>
        <taxon>Poaceae</taxon>
        <taxon>BOP clade</taxon>
        <taxon>Pooideae</taxon>
        <taxon>Poodae</taxon>
        <taxon>Poeae</taxon>
        <taxon>Poeae Chloroplast Group 1 (Aveneae type)</taxon>
        <taxon>Aveninae</taxon>
        <taxon>Avena</taxon>
    </lineage>
</organism>
<reference evidence="1" key="2">
    <citation type="submission" date="2025-09" db="UniProtKB">
        <authorList>
            <consortium name="EnsemblPlants"/>
        </authorList>
    </citation>
    <scope>IDENTIFICATION</scope>
</reference>
<evidence type="ECO:0000313" key="1">
    <source>
        <dbReference type="EnsemblPlants" id="AVESA.00010b.r2.7CG0683100.1.CDS"/>
    </source>
</evidence>
<dbReference type="Proteomes" id="UP001732700">
    <property type="component" value="Chromosome 7C"/>
</dbReference>
<name>A0ACD6A3M5_AVESA</name>
<reference evidence="1" key="1">
    <citation type="submission" date="2021-05" db="EMBL/GenBank/DDBJ databases">
        <authorList>
            <person name="Scholz U."/>
            <person name="Mascher M."/>
            <person name="Fiebig A."/>
        </authorList>
    </citation>
    <scope>NUCLEOTIDE SEQUENCE [LARGE SCALE GENOMIC DNA]</scope>
</reference>
<keyword evidence="2" id="KW-1185">Reference proteome</keyword>
<dbReference type="EnsemblPlants" id="AVESA.00010b.r2.7CG0683100.1">
    <property type="protein sequence ID" value="AVESA.00010b.r2.7CG0683100.1.CDS"/>
    <property type="gene ID" value="AVESA.00010b.r2.7CG0683100"/>
</dbReference>
<accession>A0ACD6A3M5</accession>
<sequence length="390" mass="43871">MARRRSQRLQPQFHASENGAGVMPRRRSPRLDPQIHASQDGAGVMARRRSPRLHPEIHASEDSAGLARRRSPRLHPQTHASEDGAGMAYRRRRRTSPASLPDNEDMLWEILLRLPPQPSSLPRASAVCKRWRGLVTDPRFLRRFRAHHRKPPLLGVFQSFDEIVLSIRTMPSMPFLYRSFDRKIELWSVLEPPDHCIPLHDIVTSIHSGTGDPTARVPPRPRHPHGHGAEKASFKFKLTDDIVEFDLDRKSLAMIKGPPDLNGSLVHQIIQTENGVVGLVVFSQGRFKMWERKANCHHGGATWLLQKTVGMHTILGLTARIIERLVAILGYDEENGVIFLYVDATVYMVQLTSMQSSILYDSNSAYRCYPFTSFYAPAGGGAGAGMLPLV</sequence>